<dbReference type="InterPro" id="IPR006366">
    <property type="entry name" value="CobA/CysG_C"/>
</dbReference>
<reference evidence="10 11" key="1">
    <citation type="submission" date="2020-08" db="EMBL/GenBank/DDBJ databases">
        <title>Genomic Encyclopedia of Type Strains, Phase IV (KMG-IV): sequencing the most valuable type-strain genomes for metagenomic binning, comparative biology and taxonomic classification.</title>
        <authorList>
            <person name="Goeker M."/>
        </authorList>
    </citation>
    <scope>NUCLEOTIDE SEQUENCE [LARGE SCALE GENOMIC DNA]</scope>
    <source>
        <strain evidence="10 11">DSM 24696</strain>
    </source>
</reference>
<keyword evidence="6" id="KW-0949">S-adenosyl-L-methionine</keyword>
<dbReference type="GO" id="GO:0004851">
    <property type="term" value="F:uroporphyrin-III C-methyltransferase activity"/>
    <property type="evidence" value="ECO:0007669"/>
    <property type="project" value="UniProtKB-EC"/>
</dbReference>
<dbReference type="Pfam" id="PF00590">
    <property type="entry name" value="TP_methylase"/>
    <property type="match status" value="1"/>
</dbReference>
<feature type="domain" description="Tetrapyrrole methylase" evidence="9">
    <location>
        <begin position="7"/>
        <end position="219"/>
    </location>
</feature>
<dbReference type="SUPFAM" id="SSF53790">
    <property type="entry name" value="Tetrapyrrole methylase"/>
    <property type="match status" value="1"/>
</dbReference>
<protein>
    <recommendedName>
        <fullName evidence="3">Uroporphyrinogen-III C-methyltransferase</fullName>
        <ecNumber evidence="2">2.1.1.107</ecNumber>
    </recommendedName>
    <alternativeName>
        <fullName evidence="8">Uroporphyrinogen III methylase</fullName>
    </alternativeName>
</protein>
<dbReference type="PROSITE" id="PS00839">
    <property type="entry name" value="SUMT_1"/>
    <property type="match status" value="1"/>
</dbReference>
<dbReference type="PANTHER" id="PTHR45790:SF3">
    <property type="entry name" value="S-ADENOSYL-L-METHIONINE-DEPENDENT UROPORPHYRINOGEN III METHYLTRANSFERASE, CHLOROPLASTIC"/>
    <property type="match status" value="1"/>
</dbReference>
<dbReference type="EC" id="2.1.1.107" evidence="2"/>
<dbReference type="FunFam" id="3.40.1010.10:FF:000001">
    <property type="entry name" value="Siroheme synthase"/>
    <property type="match status" value="1"/>
</dbReference>
<dbReference type="FunFam" id="3.30.950.10:FF:000001">
    <property type="entry name" value="Siroheme synthase"/>
    <property type="match status" value="1"/>
</dbReference>
<dbReference type="Proteomes" id="UP000551878">
    <property type="component" value="Unassembled WGS sequence"/>
</dbReference>
<evidence type="ECO:0000256" key="6">
    <source>
        <dbReference type="ARBA" id="ARBA00022691"/>
    </source>
</evidence>
<dbReference type="InterPro" id="IPR014777">
    <property type="entry name" value="4pyrrole_Mease_sub1"/>
</dbReference>
<gene>
    <name evidence="10" type="ORF">HNQ41_000481</name>
</gene>
<dbReference type="InterPro" id="IPR035996">
    <property type="entry name" value="4pyrrol_Methylase_sf"/>
</dbReference>
<dbReference type="EMBL" id="JACHHB010000002">
    <property type="protein sequence ID" value="MBB5172337.1"/>
    <property type="molecule type" value="Genomic_DNA"/>
</dbReference>
<name>A0A840QLU0_9BACI</name>
<accession>A0A840QLU0</accession>
<dbReference type="Gene3D" id="3.40.1010.10">
    <property type="entry name" value="Cobalt-precorrin-4 Transmethylase, Domain 1"/>
    <property type="match status" value="1"/>
</dbReference>
<dbReference type="PANTHER" id="PTHR45790">
    <property type="entry name" value="SIROHEME SYNTHASE-RELATED"/>
    <property type="match status" value="1"/>
</dbReference>
<dbReference type="AlphaFoldDB" id="A0A840QLU0"/>
<dbReference type="GO" id="GO:0019354">
    <property type="term" value="P:siroheme biosynthetic process"/>
    <property type="evidence" value="ECO:0007669"/>
    <property type="project" value="InterPro"/>
</dbReference>
<evidence type="ECO:0000313" key="10">
    <source>
        <dbReference type="EMBL" id="MBB5172337.1"/>
    </source>
</evidence>
<keyword evidence="7" id="KW-0627">Porphyrin biosynthesis</keyword>
<evidence type="ECO:0000256" key="1">
    <source>
        <dbReference type="ARBA" id="ARBA00005879"/>
    </source>
</evidence>
<proteinExistence type="inferred from homology"/>
<dbReference type="InterPro" id="IPR050161">
    <property type="entry name" value="Siro_Cobalamin_biosynth"/>
</dbReference>
<evidence type="ECO:0000256" key="5">
    <source>
        <dbReference type="ARBA" id="ARBA00022679"/>
    </source>
</evidence>
<evidence type="ECO:0000313" key="11">
    <source>
        <dbReference type="Proteomes" id="UP000551878"/>
    </source>
</evidence>
<evidence type="ECO:0000256" key="3">
    <source>
        <dbReference type="ARBA" id="ARBA00018323"/>
    </source>
</evidence>
<dbReference type="Gene3D" id="3.30.950.10">
    <property type="entry name" value="Methyltransferase, Cobalt-precorrin-4 Transmethylase, Domain 2"/>
    <property type="match status" value="1"/>
</dbReference>
<keyword evidence="4 10" id="KW-0489">Methyltransferase</keyword>
<keyword evidence="5 10" id="KW-0808">Transferase</keyword>
<evidence type="ECO:0000259" key="9">
    <source>
        <dbReference type="Pfam" id="PF00590"/>
    </source>
</evidence>
<dbReference type="InterPro" id="IPR014776">
    <property type="entry name" value="4pyrrole_Mease_sub2"/>
</dbReference>
<dbReference type="InterPro" id="IPR003043">
    <property type="entry name" value="Uropor_MeTrfase_CS"/>
</dbReference>
<dbReference type="NCBIfam" id="TIGR01469">
    <property type="entry name" value="cobA_cysG_Cterm"/>
    <property type="match status" value="1"/>
</dbReference>
<dbReference type="InterPro" id="IPR000878">
    <property type="entry name" value="4pyrrol_Mease"/>
</dbReference>
<evidence type="ECO:0000256" key="2">
    <source>
        <dbReference type="ARBA" id="ARBA00012162"/>
    </source>
</evidence>
<dbReference type="GO" id="GO:0032259">
    <property type="term" value="P:methylation"/>
    <property type="evidence" value="ECO:0007669"/>
    <property type="project" value="UniProtKB-KW"/>
</dbReference>
<organism evidence="10 11">
    <name type="scientific">Texcoconibacillus texcoconensis</name>
    <dbReference type="NCBI Taxonomy" id="1095777"/>
    <lineage>
        <taxon>Bacteria</taxon>
        <taxon>Bacillati</taxon>
        <taxon>Bacillota</taxon>
        <taxon>Bacilli</taxon>
        <taxon>Bacillales</taxon>
        <taxon>Bacillaceae</taxon>
        <taxon>Texcoconibacillus</taxon>
    </lineage>
</organism>
<dbReference type="RefSeq" id="WP_184662826.1">
    <property type="nucleotide sequence ID" value="NZ_JACHHB010000002.1"/>
</dbReference>
<keyword evidence="11" id="KW-1185">Reference proteome</keyword>
<dbReference type="NCBIfam" id="NF004790">
    <property type="entry name" value="PRK06136.1"/>
    <property type="match status" value="1"/>
</dbReference>
<evidence type="ECO:0000256" key="4">
    <source>
        <dbReference type="ARBA" id="ARBA00022603"/>
    </source>
</evidence>
<dbReference type="CDD" id="cd11642">
    <property type="entry name" value="SUMT"/>
    <property type="match status" value="1"/>
</dbReference>
<comment type="caution">
    <text evidence="10">The sequence shown here is derived from an EMBL/GenBank/DDBJ whole genome shotgun (WGS) entry which is preliminary data.</text>
</comment>
<evidence type="ECO:0000256" key="8">
    <source>
        <dbReference type="ARBA" id="ARBA00079776"/>
    </source>
</evidence>
<evidence type="ECO:0000256" key="7">
    <source>
        <dbReference type="ARBA" id="ARBA00023244"/>
    </source>
</evidence>
<sequence>MKQKSGKVFFVGAGPGDPRLITVKGADVLKGADVIIYDRLVNDELLRYAKDGAELIYCGKDPNAPSISQEEIHHLFISQAQKGKVVVRLKGGDPAVFGRVGEEATSCIDYDIPYEIVPGVTAGVAAPAYAGIPLTHRDLGSSFAVVTGQQRSDGKKSSVQWEKLATSVDTLVFYMGMKNISYIQEQLIKHGRSLTTPVAVIQWGTYQKQETIVAPLHEITTRVEEAGFASPSIIVVGDVVNLHESLSWFENNPGVGKEAERVQVVYA</sequence>
<comment type="similarity">
    <text evidence="1">Belongs to the precorrin methyltransferase family.</text>
</comment>